<evidence type="ECO:0000313" key="2">
    <source>
        <dbReference type="EMBL" id="GAA4960480.1"/>
    </source>
</evidence>
<feature type="region of interest" description="Disordered" evidence="1">
    <location>
        <begin position="12"/>
        <end position="31"/>
    </location>
</feature>
<protein>
    <submittedName>
        <fullName evidence="2">Uncharacterized protein</fullName>
    </submittedName>
</protein>
<dbReference type="Proteomes" id="UP001501195">
    <property type="component" value="Unassembled WGS sequence"/>
</dbReference>
<organism evidence="2 3">
    <name type="scientific">Kineococcus glutinatus</name>
    <dbReference type="NCBI Taxonomy" id="1070872"/>
    <lineage>
        <taxon>Bacteria</taxon>
        <taxon>Bacillati</taxon>
        <taxon>Actinomycetota</taxon>
        <taxon>Actinomycetes</taxon>
        <taxon>Kineosporiales</taxon>
        <taxon>Kineosporiaceae</taxon>
        <taxon>Kineococcus</taxon>
    </lineage>
</organism>
<accession>A0ABP9H2X7</accession>
<evidence type="ECO:0000256" key="1">
    <source>
        <dbReference type="SAM" id="MobiDB-lite"/>
    </source>
</evidence>
<feature type="compositionally biased region" description="Basic and acidic residues" evidence="1">
    <location>
        <begin position="14"/>
        <end position="24"/>
    </location>
</feature>
<keyword evidence="3" id="KW-1185">Reference proteome</keyword>
<reference evidence="3" key="1">
    <citation type="journal article" date="2019" name="Int. J. Syst. Evol. Microbiol.">
        <title>The Global Catalogue of Microorganisms (GCM) 10K type strain sequencing project: providing services to taxonomists for standard genome sequencing and annotation.</title>
        <authorList>
            <consortium name="The Broad Institute Genomics Platform"/>
            <consortium name="The Broad Institute Genome Sequencing Center for Infectious Disease"/>
            <person name="Wu L."/>
            <person name="Ma J."/>
        </authorList>
    </citation>
    <scope>NUCLEOTIDE SEQUENCE [LARGE SCALE GENOMIC DNA]</scope>
    <source>
        <strain evidence="3">JCM 18126</strain>
    </source>
</reference>
<gene>
    <name evidence="2" type="ORF">GCM10023225_00010</name>
</gene>
<dbReference type="SUPFAM" id="SSF46785">
    <property type="entry name" value="Winged helix' DNA-binding domain"/>
    <property type="match status" value="1"/>
</dbReference>
<evidence type="ECO:0000313" key="3">
    <source>
        <dbReference type="Proteomes" id="UP001501195"/>
    </source>
</evidence>
<dbReference type="EMBL" id="BAABIL010000001">
    <property type="protein sequence ID" value="GAA4960480.1"/>
    <property type="molecule type" value="Genomic_DNA"/>
</dbReference>
<comment type="caution">
    <text evidence="2">The sequence shown here is derived from an EMBL/GenBank/DDBJ whole genome shotgun (WGS) entry which is preliminary data.</text>
</comment>
<dbReference type="InterPro" id="IPR036390">
    <property type="entry name" value="WH_DNA-bd_sf"/>
</dbReference>
<proteinExistence type="predicted"/>
<name>A0ABP9H2X7_9ACTN</name>
<dbReference type="RefSeq" id="WP_345710227.1">
    <property type="nucleotide sequence ID" value="NZ_BAABIL010000001.1"/>
</dbReference>
<sequence>MERTEPWVLLYEGPSKDNPAHHPGQDPAGADPEVMEVEYQVLGEWSVILRNSVTSPVYGPMHVDISIMGFRHPEREACTEAIRKTDGITTEVMRAIPMNDARKRLARLIATHMKREDQVPDVPARLETPQEWAAFANVYAELVSQGHKQPLQYLVNLTGISRNTLSARVRRAREMGLLTTPEPGSLGRLTDKGMALLEGND</sequence>